<dbReference type="SUPFAM" id="SSF81606">
    <property type="entry name" value="PP2C-like"/>
    <property type="match status" value="1"/>
</dbReference>
<protein>
    <submittedName>
        <fullName evidence="1">Putative PPM-type phosphatase domain-containing protein</fullName>
    </submittedName>
</protein>
<evidence type="ECO:0000313" key="1">
    <source>
        <dbReference type="EMBL" id="OTG25077.1"/>
    </source>
</evidence>
<accession>A0A251UNX3</accession>
<evidence type="ECO:0000313" key="2">
    <source>
        <dbReference type="Proteomes" id="UP000215914"/>
    </source>
</evidence>
<proteinExistence type="predicted"/>
<reference evidence="2" key="1">
    <citation type="journal article" date="2017" name="Nature">
        <title>The sunflower genome provides insights into oil metabolism, flowering and Asterid evolution.</title>
        <authorList>
            <person name="Badouin H."/>
            <person name="Gouzy J."/>
            <person name="Grassa C.J."/>
            <person name="Murat F."/>
            <person name="Staton S.E."/>
            <person name="Cottret L."/>
            <person name="Lelandais-Briere C."/>
            <person name="Owens G.L."/>
            <person name="Carrere S."/>
            <person name="Mayjonade B."/>
            <person name="Legrand L."/>
            <person name="Gill N."/>
            <person name="Kane N.C."/>
            <person name="Bowers J.E."/>
            <person name="Hubner S."/>
            <person name="Bellec A."/>
            <person name="Berard A."/>
            <person name="Berges H."/>
            <person name="Blanchet N."/>
            <person name="Boniface M.C."/>
            <person name="Brunel D."/>
            <person name="Catrice O."/>
            <person name="Chaidir N."/>
            <person name="Claudel C."/>
            <person name="Donnadieu C."/>
            <person name="Faraut T."/>
            <person name="Fievet G."/>
            <person name="Helmstetter N."/>
            <person name="King M."/>
            <person name="Knapp S.J."/>
            <person name="Lai Z."/>
            <person name="Le Paslier M.C."/>
            <person name="Lippi Y."/>
            <person name="Lorenzon L."/>
            <person name="Mandel J.R."/>
            <person name="Marage G."/>
            <person name="Marchand G."/>
            <person name="Marquand E."/>
            <person name="Bret-Mestries E."/>
            <person name="Morien E."/>
            <person name="Nambeesan S."/>
            <person name="Nguyen T."/>
            <person name="Pegot-Espagnet P."/>
            <person name="Pouilly N."/>
            <person name="Raftis F."/>
            <person name="Sallet E."/>
            <person name="Schiex T."/>
            <person name="Thomas J."/>
            <person name="Vandecasteele C."/>
            <person name="Vares D."/>
            <person name="Vear F."/>
            <person name="Vautrin S."/>
            <person name="Crespi M."/>
            <person name="Mangin B."/>
            <person name="Burke J.M."/>
            <person name="Salse J."/>
            <person name="Munos S."/>
            <person name="Vincourt P."/>
            <person name="Rieseberg L.H."/>
            <person name="Langlade N.B."/>
        </authorList>
    </citation>
    <scope>NUCLEOTIDE SEQUENCE [LARGE SCALE GENOMIC DNA]</scope>
    <source>
        <strain evidence="2">cv. SF193</strain>
    </source>
</reference>
<keyword evidence="2" id="KW-1185">Reference proteome</keyword>
<dbReference type="Gene3D" id="3.60.40.10">
    <property type="entry name" value="PPM-type phosphatase domain"/>
    <property type="match status" value="1"/>
</dbReference>
<gene>
    <name evidence="1" type="ORF">HannXRQ_Chr05g0143731</name>
</gene>
<organism evidence="1 2">
    <name type="scientific">Helianthus annuus</name>
    <name type="common">Common sunflower</name>
    <dbReference type="NCBI Taxonomy" id="4232"/>
    <lineage>
        <taxon>Eukaryota</taxon>
        <taxon>Viridiplantae</taxon>
        <taxon>Streptophyta</taxon>
        <taxon>Embryophyta</taxon>
        <taxon>Tracheophyta</taxon>
        <taxon>Spermatophyta</taxon>
        <taxon>Magnoliopsida</taxon>
        <taxon>eudicotyledons</taxon>
        <taxon>Gunneridae</taxon>
        <taxon>Pentapetalae</taxon>
        <taxon>asterids</taxon>
        <taxon>campanulids</taxon>
        <taxon>Asterales</taxon>
        <taxon>Asteraceae</taxon>
        <taxon>Asteroideae</taxon>
        <taxon>Heliantheae alliance</taxon>
        <taxon>Heliantheae</taxon>
        <taxon>Helianthus</taxon>
    </lineage>
</organism>
<dbReference type="AlphaFoldDB" id="A0A251UNX3"/>
<dbReference type="Proteomes" id="UP000215914">
    <property type="component" value="Chromosome 5"/>
</dbReference>
<dbReference type="InterPro" id="IPR036457">
    <property type="entry name" value="PPM-type-like_dom_sf"/>
</dbReference>
<name>A0A251UNX3_HELAN</name>
<dbReference type="InParanoid" id="A0A251UNX3"/>
<dbReference type="EMBL" id="CM007894">
    <property type="protein sequence ID" value="OTG25077.1"/>
    <property type="molecule type" value="Genomic_DNA"/>
</dbReference>
<sequence>MAHEILVERLLRSTVLSFPWMRTLKEAMVEEIIDGFFGVYDGQGGSKAAEYVVKNMHSNVFDLCITTRGNLISERLKRLHKITIQVILRFIIIR</sequence>